<name>A0A7J8ZKT3_9ROSI</name>
<evidence type="ECO:0000313" key="2">
    <source>
        <dbReference type="Proteomes" id="UP000593574"/>
    </source>
</evidence>
<protein>
    <recommendedName>
        <fullName evidence="3">RNase H type-1 domain-containing protein</fullName>
    </recommendedName>
</protein>
<evidence type="ECO:0000313" key="1">
    <source>
        <dbReference type="EMBL" id="MBA0712295.1"/>
    </source>
</evidence>
<dbReference type="AlphaFoldDB" id="A0A7J8ZKT3"/>
<sequence length="92" mass="10136">MTIGRWQPPMADWVKVNVDGLVSRNNPKASVGGLVRGPSGGWLVGFKMVLEPTTMMNLYDPLHSREVIWPNWTGSLLGEIESPSPELGKYGK</sequence>
<comment type="caution">
    <text evidence="1">The sequence shown here is derived from an EMBL/GenBank/DDBJ whole genome shotgun (WGS) entry which is preliminary data.</text>
</comment>
<dbReference type="Proteomes" id="UP000593574">
    <property type="component" value="Unassembled WGS sequence"/>
</dbReference>
<accession>A0A7J8ZKT3</accession>
<organism evidence="1 2">
    <name type="scientific">Gossypium laxum</name>
    <dbReference type="NCBI Taxonomy" id="34288"/>
    <lineage>
        <taxon>Eukaryota</taxon>
        <taxon>Viridiplantae</taxon>
        <taxon>Streptophyta</taxon>
        <taxon>Embryophyta</taxon>
        <taxon>Tracheophyta</taxon>
        <taxon>Spermatophyta</taxon>
        <taxon>Magnoliopsida</taxon>
        <taxon>eudicotyledons</taxon>
        <taxon>Gunneridae</taxon>
        <taxon>Pentapetalae</taxon>
        <taxon>rosids</taxon>
        <taxon>malvids</taxon>
        <taxon>Malvales</taxon>
        <taxon>Malvaceae</taxon>
        <taxon>Malvoideae</taxon>
        <taxon>Gossypium</taxon>
    </lineage>
</organism>
<reference evidence="1 2" key="1">
    <citation type="journal article" date="2019" name="Genome Biol. Evol.">
        <title>Insights into the evolution of the New World diploid cottons (Gossypium, subgenus Houzingenia) based on genome sequencing.</title>
        <authorList>
            <person name="Grover C.E."/>
            <person name="Arick M.A. 2nd"/>
            <person name="Thrash A."/>
            <person name="Conover J.L."/>
            <person name="Sanders W.S."/>
            <person name="Peterson D.G."/>
            <person name="Frelichowski J.E."/>
            <person name="Scheffler J.A."/>
            <person name="Scheffler B.E."/>
            <person name="Wendel J.F."/>
        </authorList>
    </citation>
    <scope>NUCLEOTIDE SEQUENCE [LARGE SCALE GENOMIC DNA]</scope>
    <source>
        <strain evidence="1">4</strain>
        <tissue evidence="1">Leaf</tissue>
    </source>
</reference>
<proteinExistence type="predicted"/>
<gene>
    <name evidence="1" type="ORF">Golax_011405</name>
</gene>
<evidence type="ECO:0008006" key="3">
    <source>
        <dbReference type="Google" id="ProtNLM"/>
    </source>
</evidence>
<dbReference type="EMBL" id="JABEZV010000006">
    <property type="protein sequence ID" value="MBA0712295.1"/>
    <property type="molecule type" value="Genomic_DNA"/>
</dbReference>
<keyword evidence="2" id="KW-1185">Reference proteome</keyword>